<dbReference type="Proteomes" id="UP000032142">
    <property type="component" value="Unassembled WGS sequence"/>
</dbReference>
<evidence type="ECO:0000313" key="1">
    <source>
        <dbReference type="EMBL" id="KHG04401.1"/>
    </source>
</evidence>
<name>A0A0B0MZQ4_GOSAR</name>
<proteinExistence type="predicted"/>
<gene>
    <name evidence="1" type="ORF">F383_29660</name>
</gene>
<accession>A0A0B0MZQ4</accession>
<sequence length="44" mass="5043">MSKKCLALALVLMPMPYPRHHLTLALTMWPMHVPDMSYTSTQIS</sequence>
<dbReference type="AlphaFoldDB" id="A0A0B0MZQ4"/>
<reference evidence="2" key="1">
    <citation type="submission" date="2014-09" db="EMBL/GenBank/DDBJ databases">
        <authorList>
            <person name="Mudge J."/>
            <person name="Ramaraj T."/>
            <person name="Lindquist I.E."/>
            <person name="Bharti A.K."/>
            <person name="Sundararajan A."/>
            <person name="Cameron C.T."/>
            <person name="Woodward J.E."/>
            <person name="May G.D."/>
            <person name="Brubaker C."/>
            <person name="Broadhvest J."/>
            <person name="Wilkins T.A."/>
        </authorList>
    </citation>
    <scope>NUCLEOTIDE SEQUENCE</scope>
    <source>
        <strain evidence="2">cv. AKA8401</strain>
    </source>
</reference>
<comment type="caution">
    <text evidence="1">The sequence shown here is derived from an EMBL/GenBank/DDBJ whole genome shotgun (WGS) entry which is preliminary data.</text>
</comment>
<dbReference type="EMBL" id="JRRC01410899">
    <property type="protein sequence ID" value="KHG04401.1"/>
    <property type="molecule type" value="Genomic_DNA"/>
</dbReference>
<organism evidence="1 2">
    <name type="scientific">Gossypium arboreum</name>
    <name type="common">Tree cotton</name>
    <name type="synonym">Gossypium nanking</name>
    <dbReference type="NCBI Taxonomy" id="29729"/>
    <lineage>
        <taxon>Eukaryota</taxon>
        <taxon>Viridiplantae</taxon>
        <taxon>Streptophyta</taxon>
        <taxon>Embryophyta</taxon>
        <taxon>Tracheophyta</taxon>
        <taxon>Spermatophyta</taxon>
        <taxon>Magnoliopsida</taxon>
        <taxon>eudicotyledons</taxon>
        <taxon>Gunneridae</taxon>
        <taxon>Pentapetalae</taxon>
        <taxon>rosids</taxon>
        <taxon>malvids</taxon>
        <taxon>Malvales</taxon>
        <taxon>Malvaceae</taxon>
        <taxon>Malvoideae</taxon>
        <taxon>Gossypium</taxon>
    </lineage>
</organism>
<keyword evidence="2" id="KW-1185">Reference proteome</keyword>
<evidence type="ECO:0000313" key="2">
    <source>
        <dbReference type="Proteomes" id="UP000032142"/>
    </source>
</evidence>
<protein>
    <submittedName>
        <fullName evidence="1">Uncharacterized protein</fullName>
    </submittedName>
</protein>